<evidence type="ECO:0000256" key="2">
    <source>
        <dbReference type="ARBA" id="ARBA00022614"/>
    </source>
</evidence>
<evidence type="ECO:0000259" key="8">
    <source>
        <dbReference type="PROSITE" id="PS50054"/>
    </source>
</evidence>
<evidence type="ECO:0000256" key="3">
    <source>
        <dbReference type="ARBA" id="ARBA00022737"/>
    </source>
</evidence>
<dbReference type="Gene3D" id="3.90.190.10">
    <property type="entry name" value="Protein tyrosine phosphatase superfamily"/>
    <property type="match status" value="1"/>
</dbReference>
<dbReference type="eggNOG" id="KOG1716">
    <property type="taxonomic scope" value="Eukaryota"/>
</dbReference>
<dbReference type="GO" id="GO:0004722">
    <property type="term" value="F:protein serine/threonine phosphatase activity"/>
    <property type="evidence" value="ECO:0007669"/>
    <property type="project" value="UniProtKB-EC"/>
</dbReference>
<evidence type="ECO:0000256" key="6">
    <source>
        <dbReference type="ARBA" id="ARBA00047761"/>
    </source>
</evidence>
<dbReference type="PANTHER" id="PTHR45948">
    <property type="entry name" value="DUAL SPECIFICITY PROTEIN PHOSPHATASE DDB_G0269404-RELATED"/>
    <property type="match status" value="1"/>
</dbReference>
<proteinExistence type="inferred from homology"/>
<dbReference type="AlphaFoldDB" id="A0A175JP80"/>
<dbReference type="VEuPathDB" id="AmoebaDB:EHI5A_146020"/>
<sequence>MKSQLGYGINASKKHLTDGKFLKYISGYLKQNKISPINVKTIIVSNNLLTLTPPIQIMTSLNTLDLSDNKIDTLTNEFTQLNSLTSLNLSHNKLIDFSLLCNMTNLKVLNLSHNRIESLPLDKFTNLSGISELDLGWNELTEFDYEWMIPLKSIHSFSVIANKITVVKNDNGVFSKDFGTPYAQLTPNCILPHLFLGSVESTTKPFLREYHIEGVLSIGTKPLYTSKKVEYLFIQCGDSISDDISSHFNESFEFIDRFVTAEKNVLVHCVAGVSRSASLVIAYVMKKEKIPYEAALAKVKAHRFCVCPNPAFAQQLQKYKPH</sequence>
<comment type="catalytic activity">
    <reaction evidence="6">
        <text>O-phospho-L-seryl-[protein] + H2O = L-seryl-[protein] + phosphate</text>
        <dbReference type="Rhea" id="RHEA:20629"/>
        <dbReference type="Rhea" id="RHEA-COMP:9863"/>
        <dbReference type="Rhea" id="RHEA-COMP:11604"/>
        <dbReference type="ChEBI" id="CHEBI:15377"/>
        <dbReference type="ChEBI" id="CHEBI:29999"/>
        <dbReference type="ChEBI" id="CHEBI:43474"/>
        <dbReference type="ChEBI" id="CHEBI:83421"/>
        <dbReference type="EC" id="3.1.3.16"/>
    </reaction>
</comment>
<dbReference type="SMART" id="SM00369">
    <property type="entry name" value="LRR_TYP"/>
    <property type="match status" value="3"/>
</dbReference>
<keyword evidence="2" id="KW-0433">Leucine-rich repeat</keyword>
<evidence type="ECO:0000256" key="7">
    <source>
        <dbReference type="ARBA" id="ARBA00048336"/>
    </source>
</evidence>
<accession>A0A175JP80</accession>
<dbReference type="SMART" id="SM00195">
    <property type="entry name" value="DSPc"/>
    <property type="match status" value="1"/>
</dbReference>
<comment type="catalytic activity">
    <reaction evidence="7">
        <text>O-phospho-L-threonyl-[protein] + H2O = L-threonyl-[protein] + phosphate</text>
        <dbReference type="Rhea" id="RHEA:47004"/>
        <dbReference type="Rhea" id="RHEA-COMP:11060"/>
        <dbReference type="Rhea" id="RHEA-COMP:11605"/>
        <dbReference type="ChEBI" id="CHEBI:15377"/>
        <dbReference type="ChEBI" id="CHEBI:30013"/>
        <dbReference type="ChEBI" id="CHEBI:43474"/>
        <dbReference type="ChEBI" id="CHEBI:61977"/>
        <dbReference type="EC" id="3.1.3.16"/>
    </reaction>
</comment>
<dbReference type="PROSITE" id="PS00383">
    <property type="entry name" value="TYR_PHOSPHATASE_1"/>
    <property type="match status" value="1"/>
</dbReference>
<dbReference type="GO" id="GO:0005829">
    <property type="term" value="C:cytosol"/>
    <property type="evidence" value="ECO:0007669"/>
    <property type="project" value="TreeGrafter"/>
</dbReference>
<feature type="domain" description="Tyrosine specific protein phosphatases" evidence="9">
    <location>
        <begin position="246"/>
        <end position="303"/>
    </location>
</feature>
<dbReference type="GO" id="GO:0007165">
    <property type="term" value="P:signal transduction"/>
    <property type="evidence" value="ECO:0007669"/>
    <property type="project" value="TreeGrafter"/>
</dbReference>
<dbReference type="CDD" id="cd14498">
    <property type="entry name" value="DSP"/>
    <property type="match status" value="1"/>
</dbReference>
<evidence type="ECO:0000313" key="11">
    <source>
        <dbReference type="Proteomes" id="UP000078387"/>
    </source>
</evidence>
<dbReference type="InterPro" id="IPR000387">
    <property type="entry name" value="Tyr_Pase_dom"/>
</dbReference>
<dbReference type="PRINTS" id="PR00019">
    <property type="entry name" value="LEURICHRPT"/>
</dbReference>
<dbReference type="SUPFAM" id="SSF52075">
    <property type="entry name" value="Outer arm dynein light chain 1"/>
    <property type="match status" value="1"/>
</dbReference>
<name>A0A175JP80_ENTHI</name>
<dbReference type="InterPro" id="IPR029021">
    <property type="entry name" value="Prot-tyrosine_phosphatase-like"/>
</dbReference>
<dbReference type="VEuPathDB" id="AmoebaDB:EHI_165170"/>
<keyword evidence="3" id="KW-0677">Repeat</keyword>
<dbReference type="PROSITE" id="PS51450">
    <property type="entry name" value="LRR"/>
    <property type="match status" value="3"/>
</dbReference>
<gene>
    <name evidence="10" type="ORF">CL6EHI_165170</name>
</gene>
<evidence type="ECO:0000313" key="10">
    <source>
        <dbReference type="EMBL" id="GAT95272.1"/>
    </source>
</evidence>
<evidence type="ECO:0000256" key="1">
    <source>
        <dbReference type="ARBA" id="ARBA00008601"/>
    </source>
</evidence>
<evidence type="ECO:0000256" key="4">
    <source>
        <dbReference type="ARBA" id="ARBA00022801"/>
    </source>
</evidence>
<comment type="similarity">
    <text evidence="1">Belongs to the protein-tyrosine phosphatase family. Non-receptor class dual specificity subfamily.</text>
</comment>
<dbReference type="Pfam" id="PF00782">
    <property type="entry name" value="DSPc"/>
    <property type="match status" value="1"/>
</dbReference>
<keyword evidence="5" id="KW-0904">Protein phosphatase</keyword>
<dbReference type="VEuPathDB" id="AmoebaDB:KM1_096980"/>
<dbReference type="SUPFAM" id="SSF52799">
    <property type="entry name" value="(Phosphotyrosine protein) phosphatases II"/>
    <property type="match status" value="1"/>
</dbReference>
<evidence type="ECO:0000259" key="9">
    <source>
        <dbReference type="PROSITE" id="PS50056"/>
    </source>
</evidence>
<reference evidence="10 11" key="1">
    <citation type="submission" date="2016-05" db="EMBL/GenBank/DDBJ databases">
        <title>First whole genome sequencing of Entamoeba histolytica HM1:IMSS-clone-6.</title>
        <authorList>
            <person name="Mukherjee Avik.K."/>
            <person name="Izumyama S."/>
            <person name="Nakada-Tsukui K."/>
            <person name="Nozaki T."/>
        </authorList>
    </citation>
    <scope>NUCLEOTIDE SEQUENCE [LARGE SCALE GENOMIC DNA]</scope>
    <source>
        <strain evidence="10 11">HM1:IMSS clone 6</strain>
    </source>
</reference>
<dbReference type="PANTHER" id="PTHR45948:SF2">
    <property type="entry name" value="DUAL SPECIFICITY PROTEIN PHOSPHATASE"/>
    <property type="match status" value="1"/>
</dbReference>
<dbReference type="InterPro" id="IPR032675">
    <property type="entry name" value="LRR_dom_sf"/>
</dbReference>
<dbReference type="InterPro" id="IPR000340">
    <property type="entry name" value="Dual-sp_phosphatase_cat-dom"/>
</dbReference>
<dbReference type="FunFam" id="3.90.190.10:FF:000166">
    <property type="entry name" value="Leucine rich repeat and phosphatase domain containing protein"/>
    <property type="match status" value="1"/>
</dbReference>
<protein>
    <submittedName>
        <fullName evidence="10">Leucine rich repeat and phosphatase domain containing protein</fullName>
    </submittedName>
</protein>
<dbReference type="Pfam" id="PF13855">
    <property type="entry name" value="LRR_8"/>
    <property type="match status" value="2"/>
</dbReference>
<dbReference type="PROSITE" id="PS50054">
    <property type="entry name" value="TYR_PHOSPHATASE_DUAL"/>
    <property type="match status" value="1"/>
</dbReference>
<dbReference type="VEuPathDB" id="AmoebaDB:EHI8A_109390"/>
<organism evidence="10 11">
    <name type="scientific">Entamoeba histolytica</name>
    <dbReference type="NCBI Taxonomy" id="5759"/>
    <lineage>
        <taxon>Eukaryota</taxon>
        <taxon>Amoebozoa</taxon>
        <taxon>Evosea</taxon>
        <taxon>Archamoebae</taxon>
        <taxon>Mastigamoebida</taxon>
        <taxon>Entamoebidae</taxon>
        <taxon>Entamoeba</taxon>
    </lineage>
</organism>
<evidence type="ECO:0000256" key="5">
    <source>
        <dbReference type="ARBA" id="ARBA00022912"/>
    </source>
</evidence>
<dbReference type="EMBL" id="BDEQ01000001">
    <property type="protein sequence ID" value="GAT95272.1"/>
    <property type="molecule type" value="Genomic_DNA"/>
</dbReference>
<dbReference type="Proteomes" id="UP000078387">
    <property type="component" value="Unassembled WGS sequence"/>
</dbReference>
<dbReference type="VEuPathDB" id="AmoebaDB:EHI7A_104140"/>
<dbReference type="GO" id="GO:0004725">
    <property type="term" value="F:protein tyrosine phosphatase activity"/>
    <property type="evidence" value="ECO:0007669"/>
    <property type="project" value="TreeGrafter"/>
</dbReference>
<dbReference type="PROSITE" id="PS50056">
    <property type="entry name" value="TYR_PHOSPHATASE_2"/>
    <property type="match status" value="1"/>
</dbReference>
<dbReference type="InterPro" id="IPR016130">
    <property type="entry name" value="Tyr_Pase_AS"/>
</dbReference>
<dbReference type="InterPro" id="IPR001611">
    <property type="entry name" value="Leu-rich_rpt"/>
</dbReference>
<dbReference type="InterPro" id="IPR020422">
    <property type="entry name" value="TYR_PHOSPHATASE_DUAL_dom"/>
</dbReference>
<keyword evidence="4" id="KW-0378">Hydrolase</keyword>
<dbReference type="Gene3D" id="3.80.10.10">
    <property type="entry name" value="Ribonuclease Inhibitor"/>
    <property type="match status" value="1"/>
</dbReference>
<feature type="domain" description="Tyrosine-protein phosphatase" evidence="8">
    <location>
        <begin position="186"/>
        <end position="322"/>
    </location>
</feature>
<comment type="caution">
    <text evidence="10">The sequence shown here is derived from an EMBL/GenBank/DDBJ whole genome shotgun (WGS) entry which is preliminary data.</text>
</comment>
<dbReference type="InterPro" id="IPR003591">
    <property type="entry name" value="Leu-rich_rpt_typical-subtyp"/>
</dbReference>